<dbReference type="EMBL" id="QJPH01000387">
    <property type="protein sequence ID" value="PZN75371.1"/>
    <property type="molecule type" value="Genomic_DNA"/>
</dbReference>
<feature type="compositionally biased region" description="Basic and acidic residues" evidence="1">
    <location>
        <begin position="84"/>
        <end position="94"/>
    </location>
</feature>
<protein>
    <submittedName>
        <fullName evidence="2">Uncharacterized protein</fullName>
    </submittedName>
</protein>
<evidence type="ECO:0000256" key="1">
    <source>
        <dbReference type="SAM" id="MobiDB-lite"/>
    </source>
</evidence>
<feature type="region of interest" description="Disordered" evidence="1">
    <location>
        <begin position="84"/>
        <end position="132"/>
    </location>
</feature>
<evidence type="ECO:0000313" key="3">
    <source>
        <dbReference type="Proteomes" id="UP000249396"/>
    </source>
</evidence>
<name>A0A2W4QTG0_9GAMM</name>
<dbReference type="Proteomes" id="UP000249396">
    <property type="component" value="Unassembled WGS sequence"/>
</dbReference>
<accession>A0A2W4QTG0</accession>
<gene>
    <name evidence="2" type="ORF">DM484_18940</name>
</gene>
<comment type="caution">
    <text evidence="2">The sequence shown here is derived from an EMBL/GenBank/DDBJ whole genome shotgun (WGS) entry which is preliminary data.</text>
</comment>
<sequence>MIYTLDVKSCKKGKLHPTAKVLKEIVKTAYADGVELSDPRAAKAMSITDEVEIQKLLDSFVRQMKAKLKGMDLDKQRQHLDKAGEALKKLRREQQANGDDCSPRQRKANGSHRRSKKKFDPPSNLKSLFDPP</sequence>
<feature type="compositionally biased region" description="Basic residues" evidence="1">
    <location>
        <begin position="104"/>
        <end position="117"/>
    </location>
</feature>
<organism evidence="2 3">
    <name type="scientific">Candidatus Methylumidiphilus alinenensis</name>
    <dbReference type="NCBI Taxonomy" id="2202197"/>
    <lineage>
        <taxon>Bacteria</taxon>
        <taxon>Pseudomonadati</taxon>
        <taxon>Pseudomonadota</taxon>
        <taxon>Gammaproteobacteria</taxon>
        <taxon>Methylococcales</taxon>
        <taxon>Candidatus Methylumidiphilus</taxon>
    </lineage>
</organism>
<dbReference type="AlphaFoldDB" id="A0A2W4QTG0"/>
<proteinExistence type="predicted"/>
<evidence type="ECO:0000313" key="2">
    <source>
        <dbReference type="EMBL" id="PZN75371.1"/>
    </source>
</evidence>
<reference evidence="2 3" key="1">
    <citation type="journal article" date="2018" name="Aquat. Microb. Ecol.">
        <title>Gammaproteobacterial methanotrophs dominate.</title>
        <authorList>
            <person name="Rissanen A.J."/>
            <person name="Saarenheimo J."/>
            <person name="Tiirola M."/>
            <person name="Peura S."/>
            <person name="Aalto S.L."/>
            <person name="Karvinen A."/>
            <person name="Nykanen H."/>
        </authorList>
    </citation>
    <scope>NUCLEOTIDE SEQUENCE [LARGE SCALE GENOMIC DNA]</scope>
    <source>
        <strain evidence="2">AMbin10</strain>
    </source>
</reference>